<dbReference type="PRINTS" id="PR00412">
    <property type="entry name" value="EPOXHYDRLASE"/>
</dbReference>
<dbReference type="Gene3D" id="3.40.50.1820">
    <property type="entry name" value="alpha/beta hydrolase"/>
    <property type="match status" value="1"/>
</dbReference>
<dbReference type="SUPFAM" id="SSF53474">
    <property type="entry name" value="alpha/beta-Hydrolases"/>
    <property type="match status" value="1"/>
</dbReference>
<dbReference type="EMBL" id="JAQNDK010000003">
    <property type="protein sequence ID" value="MDC0681743.1"/>
    <property type="molecule type" value="Genomic_DNA"/>
</dbReference>
<dbReference type="InterPro" id="IPR000073">
    <property type="entry name" value="AB_hydrolase_1"/>
</dbReference>
<feature type="domain" description="AB hydrolase-1" evidence="2">
    <location>
        <begin position="38"/>
        <end position="152"/>
    </location>
</feature>
<keyword evidence="1" id="KW-0472">Membrane</keyword>
<keyword evidence="4" id="KW-1185">Reference proteome</keyword>
<evidence type="ECO:0000256" key="1">
    <source>
        <dbReference type="SAM" id="Phobius"/>
    </source>
</evidence>
<keyword evidence="3" id="KW-0378">Hydrolase</keyword>
<evidence type="ECO:0000313" key="3">
    <source>
        <dbReference type="EMBL" id="MDC0681743.1"/>
    </source>
</evidence>
<sequence length="162" mass="17373">MKNMSVTCRSHVRVLSAGEVHWQEWSPSRNGGEGQRPVVLVHGLSDSCRTWNRLAPALAAAGRRVVALDLPGHGDSARPDAPYTVAWYAGVVAEWIRALRLGDFDLVGHSFGGSIAMCVATVRYAEPFFVPVLFGVALAAISSPIASWVTRQRRPPAGRGGA</sequence>
<dbReference type="InterPro" id="IPR000639">
    <property type="entry name" value="Epox_hydrolase-like"/>
</dbReference>
<evidence type="ECO:0000313" key="4">
    <source>
        <dbReference type="Proteomes" id="UP001217485"/>
    </source>
</evidence>
<organism evidence="3 4">
    <name type="scientific">Sorangium atrum</name>
    <dbReference type="NCBI Taxonomy" id="2995308"/>
    <lineage>
        <taxon>Bacteria</taxon>
        <taxon>Pseudomonadati</taxon>
        <taxon>Myxococcota</taxon>
        <taxon>Polyangia</taxon>
        <taxon>Polyangiales</taxon>
        <taxon>Polyangiaceae</taxon>
        <taxon>Sorangium</taxon>
    </lineage>
</organism>
<keyword evidence="1" id="KW-1133">Transmembrane helix</keyword>
<gene>
    <name evidence="3" type="ORF">POL72_28645</name>
</gene>
<name>A0ABT5C7X1_9BACT</name>
<keyword evidence="1" id="KW-0812">Transmembrane</keyword>
<dbReference type="RefSeq" id="WP_272099061.1">
    <property type="nucleotide sequence ID" value="NZ_JAQNDK010000003.1"/>
</dbReference>
<feature type="transmembrane region" description="Helical" evidence="1">
    <location>
        <begin position="128"/>
        <end position="149"/>
    </location>
</feature>
<comment type="caution">
    <text evidence="3">The sequence shown here is derived from an EMBL/GenBank/DDBJ whole genome shotgun (WGS) entry which is preliminary data.</text>
</comment>
<evidence type="ECO:0000259" key="2">
    <source>
        <dbReference type="Pfam" id="PF12697"/>
    </source>
</evidence>
<dbReference type="InterPro" id="IPR050266">
    <property type="entry name" value="AB_hydrolase_sf"/>
</dbReference>
<dbReference type="PRINTS" id="PR00111">
    <property type="entry name" value="ABHYDROLASE"/>
</dbReference>
<protein>
    <submittedName>
        <fullName evidence="3">Alpha/beta fold hydrolase</fullName>
    </submittedName>
</protein>
<proteinExistence type="predicted"/>
<reference evidence="3 4" key="1">
    <citation type="submission" date="2023-01" db="EMBL/GenBank/DDBJ databases">
        <title>Minimal conservation of predation-associated metabolite biosynthetic gene clusters underscores biosynthetic potential of Myxococcota including descriptions for ten novel species: Archangium lansinium sp. nov., Myxococcus landrumus sp. nov., Nannocystis bai.</title>
        <authorList>
            <person name="Ahearne A."/>
            <person name="Stevens C."/>
            <person name="Dowd S."/>
        </authorList>
    </citation>
    <scope>NUCLEOTIDE SEQUENCE [LARGE SCALE GENOMIC DNA]</scope>
    <source>
        <strain evidence="3 4">WIWO2</strain>
    </source>
</reference>
<dbReference type="GO" id="GO:0016787">
    <property type="term" value="F:hydrolase activity"/>
    <property type="evidence" value="ECO:0007669"/>
    <property type="project" value="UniProtKB-KW"/>
</dbReference>
<dbReference type="Pfam" id="PF12697">
    <property type="entry name" value="Abhydrolase_6"/>
    <property type="match status" value="1"/>
</dbReference>
<dbReference type="InterPro" id="IPR029058">
    <property type="entry name" value="AB_hydrolase_fold"/>
</dbReference>
<accession>A0ABT5C7X1</accession>
<dbReference type="PANTHER" id="PTHR43798:SF33">
    <property type="entry name" value="HYDROLASE, PUTATIVE (AFU_ORTHOLOGUE AFUA_2G14860)-RELATED"/>
    <property type="match status" value="1"/>
</dbReference>
<dbReference type="PANTHER" id="PTHR43798">
    <property type="entry name" value="MONOACYLGLYCEROL LIPASE"/>
    <property type="match status" value="1"/>
</dbReference>
<dbReference type="Proteomes" id="UP001217485">
    <property type="component" value="Unassembled WGS sequence"/>
</dbReference>